<proteinExistence type="predicted"/>
<dbReference type="KEGG" id="vg:80557485"/>
<evidence type="ECO:0000313" key="9">
    <source>
        <dbReference type="Proteomes" id="UP000888000"/>
    </source>
</evidence>
<dbReference type="GO" id="GO:0039694">
    <property type="term" value="P:viral RNA genome replication"/>
    <property type="evidence" value="ECO:0007669"/>
    <property type="project" value="InterPro"/>
</dbReference>
<dbReference type="GO" id="GO:0003723">
    <property type="term" value="F:RNA binding"/>
    <property type="evidence" value="ECO:0007669"/>
    <property type="project" value="InterPro"/>
</dbReference>
<keyword evidence="5" id="KW-0548">Nucleotidyltransferase</keyword>
<evidence type="ECO:0000256" key="7">
    <source>
        <dbReference type="ARBA" id="ARBA00022953"/>
    </source>
</evidence>
<dbReference type="Proteomes" id="UP000888000">
    <property type="component" value="Genome"/>
</dbReference>
<keyword evidence="9" id="KW-1185">Reference proteome</keyword>
<dbReference type="Pfam" id="PF00602">
    <property type="entry name" value="Flu_PB1"/>
    <property type="match status" value="1"/>
</dbReference>
<keyword evidence="6" id="KW-0547">Nucleotide-binding</keyword>
<evidence type="ECO:0000256" key="5">
    <source>
        <dbReference type="ARBA" id="ARBA00022695"/>
    </source>
</evidence>
<protein>
    <recommendedName>
        <fullName evidence="2">RNA-directed RNA polymerase catalytic subunit</fullName>
        <ecNumber evidence="1">2.7.7.48</ecNumber>
    </recommendedName>
</protein>
<evidence type="ECO:0000256" key="1">
    <source>
        <dbReference type="ARBA" id="ARBA00012494"/>
    </source>
</evidence>
<keyword evidence="3" id="KW-0696">RNA-directed RNA polymerase</keyword>
<dbReference type="GeneID" id="80557485"/>
<dbReference type="RefSeq" id="YP_010840305.1">
    <property type="nucleotide sequence ID" value="NC_078599.1"/>
</dbReference>
<dbReference type="EC" id="2.7.7.48" evidence="1"/>
<accession>A0A5P8N749</accession>
<dbReference type="InterPro" id="IPR001407">
    <property type="entry name" value="RNA_pol_PB1_influenza"/>
</dbReference>
<dbReference type="EMBL" id="MN095540">
    <property type="protein sequence ID" value="QFR36188.1"/>
    <property type="molecule type" value="Viral_cRNA"/>
</dbReference>
<evidence type="ECO:0000256" key="3">
    <source>
        <dbReference type="ARBA" id="ARBA00022484"/>
    </source>
</evidence>
<keyword evidence="7" id="KW-0693">Viral RNA replication</keyword>
<evidence type="ECO:0000256" key="2">
    <source>
        <dbReference type="ARBA" id="ARBA00020035"/>
    </source>
</evidence>
<name>A0A5P8N749_9ORTO</name>
<reference evidence="8" key="1">
    <citation type="journal article" date="2019" name="Front. Microbiol.">
        <title>Monitoring Silent Spillovers Before Emergence: A Pilot Study at the Tick/Human Interface in Thailand.</title>
        <authorList>
            <person name="Temmam S."/>
            <person name="Chretien D."/>
            <person name="Bigot T."/>
            <person name="Dufour E."/>
            <person name="Petres S."/>
            <person name="Desquesnes M."/>
            <person name="Devillers E."/>
            <person name="Dumarest M."/>
            <person name="Yousfi L."/>
            <person name="Jittapalapong S."/>
            <person name="Karnchanabanthoeng A."/>
            <person name="Chaisiri K."/>
            <person name="Gagnieur L."/>
            <person name="Cosson J.-F."/>
            <person name="Vayssier-Taussat M."/>
            <person name="Morand S."/>
            <person name="Moutailler S."/>
            <person name="Eloit M."/>
        </authorList>
    </citation>
    <scope>NUCLEOTIDE SEQUENCE</scope>
    <source>
        <strain evidence="8">THOV/Boophilus sp./Thailand</strain>
    </source>
</reference>
<evidence type="ECO:0000256" key="6">
    <source>
        <dbReference type="ARBA" id="ARBA00022741"/>
    </source>
</evidence>
<dbReference type="GO" id="GO:0003968">
    <property type="term" value="F:RNA-directed RNA polymerase activity"/>
    <property type="evidence" value="ECO:0007669"/>
    <property type="project" value="UniProtKB-KW"/>
</dbReference>
<organism evidence="8 9">
    <name type="scientific">Thailand tick thogotovirus</name>
    <dbReference type="NCBI Taxonomy" id="2654565"/>
    <lineage>
        <taxon>Viruses</taxon>
        <taxon>Riboviria</taxon>
        <taxon>Orthornavirae</taxon>
        <taxon>Negarnaviricota</taxon>
        <taxon>Polyploviricotina</taxon>
        <taxon>Insthoviricetes</taxon>
        <taxon>Articulavirales</taxon>
        <taxon>Orthomyxoviridae</taxon>
        <taxon>Thogotovirus</taxon>
        <taxon>Thogotovirus thailandense</taxon>
    </lineage>
</organism>
<evidence type="ECO:0000256" key="4">
    <source>
        <dbReference type="ARBA" id="ARBA00022679"/>
    </source>
</evidence>
<dbReference type="GO" id="GO:0000166">
    <property type="term" value="F:nucleotide binding"/>
    <property type="evidence" value="ECO:0007669"/>
    <property type="project" value="UniProtKB-KW"/>
</dbReference>
<sequence length="187" mass="21429">MNLFSPRTQLSPTETQELLYAYTGPAPVAYGTRTRAVLENVKRPYQYFYKEEDVPKALLKKTGEKDEAQINTTGPSSGFHRDSVIKFSKQLITKYPEAFEKLKNWLECDLMKMEYAELAKGRQTLSFLRDRNLPAPVALEETVDFLPAKSREACWSIYAFIFVLRDGSTVAKRVNVRLRNSHGGPHF</sequence>
<keyword evidence="4" id="KW-0808">Transferase</keyword>
<evidence type="ECO:0000313" key="8">
    <source>
        <dbReference type="EMBL" id="QFR36188.1"/>
    </source>
</evidence>